<dbReference type="SUPFAM" id="SSF50978">
    <property type="entry name" value="WD40 repeat-like"/>
    <property type="match status" value="1"/>
</dbReference>
<keyword evidence="3" id="KW-1185">Reference proteome</keyword>
<dbReference type="InterPro" id="IPR036322">
    <property type="entry name" value="WD40_repeat_dom_sf"/>
</dbReference>
<dbReference type="Proteomes" id="UP000192578">
    <property type="component" value="Unassembled WGS sequence"/>
</dbReference>
<protein>
    <recommendedName>
        <fullName evidence="1">F-box domain-containing protein</fullName>
    </recommendedName>
</protein>
<evidence type="ECO:0000313" key="2">
    <source>
        <dbReference type="EMBL" id="OQV21644.1"/>
    </source>
</evidence>
<dbReference type="SUPFAM" id="SSF81383">
    <property type="entry name" value="F-box domain"/>
    <property type="match status" value="1"/>
</dbReference>
<feature type="domain" description="F-box" evidence="1">
    <location>
        <begin position="6"/>
        <end position="53"/>
    </location>
</feature>
<dbReference type="EMBL" id="MTYJ01000022">
    <property type="protein sequence ID" value="OQV21644.1"/>
    <property type="molecule type" value="Genomic_DNA"/>
</dbReference>
<evidence type="ECO:0000259" key="1">
    <source>
        <dbReference type="PROSITE" id="PS50181"/>
    </source>
</evidence>
<proteinExistence type="predicted"/>
<dbReference type="InterPro" id="IPR036047">
    <property type="entry name" value="F-box-like_dom_sf"/>
</dbReference>
<comment type="caution">
    <text evidence="2">The sequence shown here is derived from an EMBL/GenBank/DDBJ whole genome shotgun (WGS) entry which is preliminary data.</text>
</comment>
<name>A0A1W0X2S1_HYPEX</name>
<dbReference type="InterPro" id="IPR015943">
    <property type="entry name" value="WD40/YVTN_repeat-like_dom_sf"/>
</dbReference>
<dbReference type="OrthoDB" id="10051324at2759"/>
<evidence type="ECO:0000313" key="3">
    <source>
        <dbReference type="Proteomes" id="UP000192578"/>
    </source>
</evidence>
<accession>A0A1W0X2S1</accession>
<dbReference type="PROSITE" id="PS50181">
    <property type="entry name" value="FBOX"/>
    <property type="match status" value="1"/>
</dbReference>
<dbReference type="AlphaFoldDB" id="A0A1W0X2S1"/>
<dbReference type="Gene3D" id="2.130.10.10">
    <property type="entry name" value="YVTN repeat-like/Quinoprotein amine dehydrogenase"/>
    <property type="match status" value="1"/>
</dbReference>
<organism evidence="2 3">
    <name type="scientific">Hypsibius exemplaris</name>
    <name type="common">Freshwater tardigrade</name>
    <dbReference type="NCBI Taxonomy" id="2072580"/>
    <lineage>
        <taxon>Eukaryota</taxon>
        <taxon>Metazoa</taxon>
        <taxon>Ecdysozoa</taxon>
        <taxon>Tardigrada</taxon>
        <taxon>Eutardigrada</taxon>
        <taxon>Parachela</taxon>
        <taxon>Hypsibioidea</taxon>
        <taxon>Hypsibiidae</taxon>
        <taxon>Hypsibius</taxon>
    </lineage>
</organism>
<sequence>MEESERCAMEELPFEILIGLSEYSEPKELLTGLASTNRQFRALFADESYWEDRVRRSSKNYHAAVLDLNCNGDGNFWKKRSHRWEYIHKKFKWNRLTENLLGEEDQQFLGNFRALDFVAGGRCLAYVAKDRHCISVWVLGDDTASKQAPPHLLTYEDHDQRVMSLRTQGEKISSGAFDGAIYIRDLDHLTGPPIQKLCSTGFVMAHTWKDHSIVSTTRGGAVELFDTRADEDPQMREKLFSPTEVCNDIKVQFKESPQVLLAGWDNGVRKLKLFDLRSQEVVAETEAATWNLSMHYGDERLFVGADKGRVMEYNATTLDLVADYSASFGHLANAGWLPDVAFLECVRSIIYSDGHVFTADLRQVKAHDLGRKPQLLWDQEIVFSELAFCPERCMLAAAVGHTPDQIKLYRPTEPSKTDPCDPSP</sequence>
<dbReference type="InterPro" id="IPR001810">
    <property type="entry name" value="F-box_dom"/>
</dbReference>
<gene>
    <name evidence="2" type="ORF">BV898_04543</name>
</gene>
<reference evidence="3" key="1">
    <citation type="submission" date="2017-01" db="EMBL/GenBank/DDBJ databases">
        <title>Comparative genomics of anhydrobiosis in the tardigrade Hypsibius dujardini.</title>
        <authorList>
            <person name="Yoshida Y."/>
            <person name="Koutsovoulos G."/>
            <person name="Laetsch D."/>
            <person name="Stevens L."/>
            <person name="Kumar S."/>
            <person name="Horikawa D."/>
            <person name="Ishino K."/>
            <person name="Komine S."/>
            <person name="Tomita M."/>
            <person name="Blaxter M."/>
            <person name="Arakawa K."/>
        </authorList>
    </citation>
    <scope>NUCLEOTIDE SEQUENCE [LARGE SCALE GENOMIC DNA]</scope>
    <source>
        <strain evidence="3">Z151</strain>
    </source>
</reference>